<name>A0AAV2ENJ8_9ROSI</name>
<dbReference type="GO" id="GO:0003677">
    <property type="term" value="F:DNA binding"/>
    <property type="evidence" value="ECO:0007669"/>
    <property type="project" value="InterPro"/>
</dbReference>
<evidence type="ECO:0000256" key="1">
    <source>
        <dbReference type="SAM" id="MobiDB-lite"/>
    </source>
</evidence>
<feature type="compositionally biased region" description="Acidic residues" evidence="1">
    <location>
        <begin position="175"/>
        <end position="195"/>
    </location>
</feature>
<dbReference type="InterPro" id="IPR036879">
    <property type="entry name" value="TF_MADSbox_sf"/>
</dbReference>
<organism evidence="2 3">
    <name type="scientific">Linum trigynum</name>
    <dbReference type="NCBI Taxonomy" id="586398"/>
    <lineage>
        <taxon>Eukaryota</taxon>
        <taxon>Viridiplantae</taxon>
        <taxon>Streptophyta</taxon>
        <taxon>Embryophyta</taxon>
        <taxon>Tracheophyta</taxon>
        <taxon>Spermatophyta</taxon>
        <taxon>Magnoliopsida</taxon>
        <taxon>eudicotyledons</taxon>
        <taxon>Gunneridae</taxon>
        <taxon>Pentapetalae</taxon>
        <taxon>rosids</taxon>
        <taxon>fabids</taxon>
        <taxon>Malpighiales</taxon>
        <taxon>Linaceae</taxon>
        <taxon>Linum</taxon>
    </lineage>
</organism>
<dbReference type="GO" id="GO:0046983">
    <property type="term" value="F:protein dimerization activity"/>
    <property type="evidence" value="ECO:0007669"/>
    <property type="project" value="InterPro"/>
</dbReference>
<evidence type="ECO:0000313" key="3">
    <source>
        <dbReference type="Proteomes" id="UP001497516"/>
    </source>
</evidence>
<dbReference type="Proteomes" id="UP001497516">
    <property type="component" value="Chromosome 5"/>
</dbReference>
<proteinExistence type="predicted"/>
<dbReference type="EMBL" id="OZ034818">
    <property type="protein sequence ID" value="CAL1387543.1"/>
    <property type="molecule type" value="Genomic_DNA"/>
</dbReference>
<protein>
    <recommendedName>
        <fullName evidence="4">MADS-box domain-containing protein</fullName>
    </recommendedName>
</protein>
<evidence type="ECO:0000313" key="2">
    <source>
        <dbReference type="EMBL" id="CAL1387543.1"/>
    </source>
</evidence>
<accession>A0AAV2ENJ8</accession>
<feature type="region of interest" description="Disordered" evidence="1">
    <location>
        <begin position="165"/>
        <end position="244"/>
    </location>
</feature>
<dbReference type="SUPFAM" id="SSF55455">
    <property type="entry name" value="SRF-like"/>
    <property type="match status" value="1"/>
</dbReference>
<dbReference type="AlphaFoldDB" id="A0AAV2ENJ8"/>
<dbReference type="Gene3D" id="3.40.1810.10">
    <property type="entry name" value="Transcription factor, MADS-box"/>
    <property type="match status" value="1"/>
</dbReference>
<gene>
    <name evidence="2" type="ORF">LTRI10_LOCUS28521</name>
</gene>
<feature type="compositionally biased region" description="Basic and acidic residues" evidence="1">
    <location>
        <begin position="165"/>
        <end position="174"/>
    </location>
</feature>
<reference evidence="2 3" key="1">
    <citation type="submission" date="2024-04" db="EMBL/GenBank/DDBJ databases">
        <authorList>
            <person name="Fracassetti M."/>
        </authorList>
    </citation>
    <scope>NUCLEOTIDE SEQUENCE [LARGE SCALE GENOMIC DNA]</scope>
</reference>
<sequence>MDTMQQFVGGGGMVRKTEARKAKFIRKIMEGNELTRRTSLQKRLPTLKTKAYQLQTLSGVSVCVASSGVDGRVKFLWPEDPKQAREAIEAYRRADKEKKGEMTVLGCLERRKRDGEKNRRRARIRSLADPLSDWIDGISSEKDALANAAGLLGSKIAELEEKLRLQGKEQKGETESGDESSDDDDGSEGESNEEEIERRISSEQASPPSATHQPVAVSWNDNGGLADPVQSHPQPIGGGDGGEHCNSIPVWQSGGRFADGGKSMMHDDTLPPPLFTDSLGIQFQNCSGRVFGMYPNVSPLHEALPFNVWAPQYY</sequence>
<keyword evidence="3" id="KW-1185">Reference proteome</keyword>
<evidence type="ECO:0008006" key="4">
    <source>
        <dbReference type="Google" id="ProtNLM"/>
    </source>
</evidence>